<dbReference type="Pfam" id="PF03150">
    <property type="entry name" value="CCP_MauG"/>
    <property type="match status" value="1"/>
</dbReference>
<dbReference type="SUPFAM" id="SSF46626">
    <property type="entry name" value="Cytochrome c"/>
    <property type="match status" value="1"/>
</dbReference>
<name>A0A1M6NEV7_9FLAO</name>
<reference evidence="2 3" key="1">
    <citation type="submission" date="2016-11" db="EMBL/GenBank/DDBJ databases">
        <authorList>
            <person name="Jaros S."/>
            <person name="Januszkiewicz K."/>
            <person name="Wedrychowicz H."/>
        </authorList>
    </citation>
    <scope>NUCLEOTIDE SEQUENCE [LARGE SCALE GENOMIC DNA]</scope>
    <source>
        <strain evidence="2 3">CGMCC 1.8863</strain>
    </source>
</reference>
<gene>
    <name evidence="2" type="ORF">SAMN04487911_1653</name>
</gene>
<accession>A0A1M6NEV7</accession>
<dbReference type="AlphaFoldDB" id="A0A1M6NEV7"/>
<dbReference type="InterPro" id="IPR004852">
    <property type="entry name" value="Di-haem_cyt_c_peroxidsae"/>
</dbReference>
<dbReference type="Proteomes" id="UP000184231">
    <property type="component" value="Unassembled WGS sequence"/>
</dbReference>
<sequence>MPNDIKVPKNNPNSKKKEILGIQLFYEPILSGDKDISYASCHHPSRGYAEFLDLSIGSNSGGLGSKRAFKKQNTIPLMNRNSPTILNTAFNGIDGKDDATKNVLAVL</sequence>
<dbReference type="GO" id="GO:0004601">
    <property type="term" value="F:peroxidase activity"/>
    <property type="evidence" value="ECO:0007669"/>
    <property type="project" value="UniProtKB-KW"/>
</dbReference>
<feature type="domain" description="Di-haem cytochrome c peroxidase" evidence="1">
    <location>
        <begin position="16"/>
        <end position="92"/>
    </location>
</feature>
<dbReference type="EMBL" id="FQYX01000065">
    <property type="protein sequence ID" value="SHJ94207.1"/>
    <property type="molecule type" value="Genomic_DNA"/>
</dbReference>
<evidence type="ECO:0000259" key="1">
    <source>
        <dbReference type="Pfam" id="PF03150"/>
    </source>
</evidence>
<dbReference type="GO" id="GO:0009055">
    <property type="term" value="F:electron transfer activity"/>
    <property type="evidence" value="ECO:0007669"/>
    <property type="project" value="InterPro"/>
</dbReference>
<keyword evidence="2" id="KW-0560">Oxidoreductase</keyword>
<dbReference type="Gene3D" id="1.10.760.10">
    <property type="entry name" value="Cytochrome c-like domain"/>
    <property type="match status" value="1"/>
</dbReference>
<dbReference type="STRING" id="558155.SAMN04487911_1653"/>
<dbReference type="InterPro" id="IPR036909">
    <property type="entry name" value="Cyt_c-like_dom_sf"/>
</dbReference>
<protein>
    <submittedName>
        <fullName evidence="2">Di-haem cytochrome c peroxidase</fullName>
    </submittedName>
</protein>
<organism evidence="2 3">
    <name type="scientific">Arenibacter nanhaiticus</name>
    <dbReference type="NCBI Taxonomy" id="558155"/>
    <lineage>
        <taxon>Bacteria</taxon>
        <taxon>Pseudomonadati</taxon>
        <taxon>Bacteroidota</taxon>
        <taxon>Flavobacteriia</taxon>
        <taxon>Flavobacteriales</taxon>
        <taxon>Flavobacteriaceae</taxon>
        <taxon>Arenibacter</taxon>
    </lineage>
</organism>
<proteinExistence type="predicted"/>
<evidence type="ECO:0000313" key="2">
    <source>
        <dbReference type="EMBL" id="SHJ94207.1"/>
    </source>
</evidence>
<evidence type="ECO:0000313" key="3">
    <source>
        <dbReference type="Proteomes" id="UP000184231"/>
    </source>
</evidence>
<keyword evidence="3" id="KW-1185">Reference proteome</keyword>
<dbReference type="RefSeq" id="WP_072766093.1">
    <property type="nucleotide sequence ID" value="NZ_FQYX01000065.1"/>
</dbReference>
<keyword evidence="2" id="KW-0575">Peroxidase</keyword>
<dbReference type="GO" id="GO:0020037">
    <property type="term" value="F:heme binding"/>
    <property type="evidence" value="ECO:0007669"/>
    <property type="project" value="InterPro"/>
</dbReference>